<accession>A0A930YET7</accession>
<proteinExistence type="inferred from homology"/>
<evidence type="ECO:0000256" key="1">
    <source>
        <dbReference type="RuleBase" id="RU000411"/>
    </source>
</evidence>
<dbReference type="InterPro" id="IPR006311">
    <property type="entry name" value="TAT_signal"/>
</dbReference>
<dbReference type="GO" id="GO:0005615">
    <property type="term" value="C:extracellular space"/>
    <property type="evidence" value="ECO:0007669"/>
    <property type="project" value="InterPro"/>
</dbReference>
<dbReference type="RefSeq" id="WP_194707271.1">
    <property type="nucleotide sequence ID" value="NZ_JADKPN010000007.1"/>
</dbReference>
<keyword evidence="5" id="KW-1185">Reference proteome</keyword>
<dbReference type="Pfam" id="PF00079">
    <property type="entry name" value="Serpin"/>
    <property type="match status" value="1"/>
</dbReference>
<dbReference type="InterPro" id="IPR023796">
    <property type="entry name" value="Serpin_dom"/>
</dbReference>
<dbReference type="GO" id="GO:0004867">
    <property type="term" value="F:serine-type endopeptidase inhibitor activity"/>
    <property type="evidence" value="ECO:0007669"/>
    <property type="project" value="InterPro"/>
</dbReference>
<sequence>MPTRRDVLRLIGLAALATSVSSLAACGGDRTSHAEDVDLVSSDVERTPGDPAVIAPVVAVMHRLGGGLYGGLAGTPGNLALSPYSVAVALAMTANGAVGATAGEMAHVLGLDIADLDLAAYNGGLGALTQAVEALAITEERPGDEPAVIKLDSANALFGDKATPWRPAYLDTLAASYGAGMRVVDWAGATEAGRVAVNAWTAEQTHDRIPEILPPGSVDALTKLVLVNALYFKAPWQTTFEEHATADLPFHVDGGDPVDVPTMRGTLMGAGYAEVDGCRVVRLPYYGGTLAMTVLLPEDLASFEEQQVAPGNLATYIANVSSTAVSLSLPKWTFRPASDLAEVLGALGMPTAFDPSAADFSGMTEDADGLCITDVAHQAWIAVDEAGTEAAAATAVAVGGTSMPETVPLVVDRPFLFVIHDVEHGTPLFVGRVTDPRG</sequence>
<dbReference type="SUPFAM" id="SSF56574">
    <property type="entry name" value="Serpins"/>
    <property type="match status" value="1"/>
</dbReference>
<dbReference type="Proteomes" id="UP000640489">
    <property type="component" value="Unassembled WGS sequence"/>
</dbReference>
<dbReference type="AlphaFoldDB" id="A0A930YET7"/>
<comment type="similarity">
    <text evidence="1">Belongs to the serpin family.</text>
</comment>
<evidence type="ECO:0000256" key="2">
    <source>
        <dbReference type="SAM" id="SignalP"/>
    </source>
</evidence>
<feature type="domain" description="Serpin" evidence="3">
    <location>
        <begin position="68"/>
        <end position="436"/>
    </location>
</feature>
<comment type="caution">
    <text evidence="4">The sequence shown here is derived from an EMBL/GenBank/DDBJ whole genome shotgun (WGS) entry which is preliminary data.</text>
</comment>
<dbReference type="Gene3D" id="2.30.39.10">
    <property type="entry name" value="Alpha-1-antitrypsin, domain 1"/>
    <property type="match status" value="1"/>
</dbReference>
<evidence type="ECO:0000313" key="5">
    <source>
        <dbReference type="Proteomes" id="UP000640489"/>
    </source>
</evidence>
<organism evidence="4 5">
    <name type="scientific">Nocardioides islandensis</name>
    <dbReference type="NCBI Taxonomy" id="433663"/>
    <lineage>
        <taxon>Bacteria</taxon>
        <taxon>Bacillati</taxon>
        <taxon>Actinomycetota</taxon>
        <taxon>Actinomycetes</taxon>
        <taxon>Propionibacteriales</taxon>
        <taxon>Nocardioidaceae</taxon>
        <taxon>Nocardioides</taxon>
    </lineage>
</organism>
<dbReference type="PROSITE" id="PS51257">
    <property type="entry name" value="PROKAR_LIPOPROTEIN"/>
    <property type="match status" value="1"/>
</dbReference>
<evidence type="ECO:0000313" key="4">
    <source>
        <dbReference type="EMBL" id="MBF4764098.1"/>
    </source>
</evidence>
<feature type="signal peptide" evidence="2">
    <location>
        <begin position="1"/>
        <end position="24"/>
    </location>
</feature>
<keyword evidence="2" id="KW-0732">Signal</keyword>
<name>A0A930YET7_9ACTN</name>
<reference evidence="4" key="1">
    <citation type="submission" date="2020-11" db="EMBL/GenBank/DDBJ databases">
        <title>Nocardioides sp. nov., isolated from Soil of Cynanchum wilfordii Hemsley rhizosphere.</title>
        <authorList>
            <person name="Lee J.-S."/>
            <person name="Suh M.K."/>
            <person name="Kim J.-S."/>
        </authorList>
    </citation>
    <scope>NUCLEOTIDE SEQUENCE</scope>
    <source>
        <strain evidence="4">KCTC 19275</strain>
    </source>
</reference>
<dbReference type="CDD" id="cd19590">
    <property type="entry name" value="serpin_thermopin-like"/>
    <property type="match status" value="1"/>
</dbReference>
<dbReference type="InterPro" id="IPR042178">
    <property type="entry name" value="Serpin_sf_1"/>
</dbReference>
<dbReference type="EMBL" id="JADKPN010000007">
    <property type="protein sequence ID" value="MBF4764098.1"/>
    <property type="molecule type" value="Genomic_DNA"/>
</dbReference>
<gene>
    <name evidence="4" type="ORF">ISU07_13265</name>
</gene>
<dbReference type="PANTHER" id="PTHR11461">
    <property type="entry name" value="SERINE PROTEASE INHIBITOR, SERPIN"/>
    <property type="match status" value="1"/>
</dbReference>
<dbReference type="InterPro" id="IPR042185">
    <property type="entry name" value="Serpin_sf_2"/>
</dbReference>
<dbReference type="InterPro" id="IPR023795">
    <property type="entry name" value="Serpin_CS"/>
</dbReference>
<feature type="chain" id="PRO_5039203435" evidence="2">
    <location>
        <begin position="25"/>
        <end position="438"/>
    </location>
</feature>
<dbReference type="SMART" id="SM00093">
    <property type="entry name" value="SERPIN"/>
    <property type="match status" value="1"/>
</dbReference>
<protein>
    <submittedName>
        <fullName evidence="4">Serpin family protein</fullName>
    </submittedName>
</protein>
<dbReference type="InterPro" id="IPR036186">
    <property type="entry name" value="Serpin_sf"/>
</dbReference>
<dbReference type="PANTHER" id="PTHR11461:SF211">
    <property type="entry name" value="GH10112P-RELATED"/>
    <property type="match status" value="1"/>
</dbReference>
<dbReference type="PROSITE" id="PS51318">
    <property type="entry name" value="TAT"/>
    <property type="match status" value="1"/>
</dbReference>
<dbReference type="InterPro" id="IPR000215">
    <property type="entry name" value="Serpin_fam"/>
</dbReference>
<dbReference type="PROSITE" id="PS00284">
    <property type="entry name" value="SERPIN"/>
    <property type="match status" value="1"/>
</dbReference>
<evidence type="ECO:0000259" key="3">
    <source>
        <dbReference type="SMART" id="SM00093"/>
    </source>
</evidence>
<dbReference type="Gene3D" id="3.30.497.10">
    <property type="entry name" value="Antithrombin, subunit I, domain 2"/>
    <property type="match status" value="1"/>
</dbReference>